<reference evidence="1" key="1">
    <citation type="journal article" date="2014" name="Front. Microbiol.">
        <title>High frequency of phylogenetically diverse reductive dehalogenase-homologous genes in deep subseafloor sedimentary metagenomes.</title>
        <authorList>
            <person name="Kawai M."/>
            <person name="Futagami T."/>
            <person name="Toyoda A."/>
            <person name="Takaki Y."/>
            <person name="Nishi S."/>
            <person name="Hori S."/>
            <person name="Arai W."/>
            <person name="Tsubouchi T."/>
            <person name="Morono Y."/>
            <person name="Uchiyama I."/>
            <person name="Ito T."/>
            <person name="Fujiyama A."/>
            <person name="Inagaki F."/>
            <person name="Takami H."/>
        </authorList>
    </citation>
    <scope>NUCLEOTIDE SEQUENCE</scope>
    <source>
        <strain evidence="1">Expedition CK06-06</strain>
    </source>
</reference>
<evidence type="ECO:0000313" key="1">
    <source>
        <dbReference type="EMBL" id="GAF80745.1"/>
    </source>
</evidence>
<accession>X0TX91</accession>
<sequence>EKPLALPKEFVKLAIELVAIEWFVSSTGKTQVEPKENIKKRLGRSPDHADALALTYARPRRKGRVIY</sequence>
<organism evidence="1">
    <name type="scientific">marine sediment metagenome</name>
    <dbReference type="NCBI Taxonomy" id="412755"/>
    <lineage>
        <taxon>unclassified sequences</taxon>
        <taxon>metagenomes</taxon>
        <taxon>ecological metagenomes</taxon>
    </lineage>
</organism>
<dbReference type="Gene3D" id="3.30.420.240">
    <property type="match status" value="1"/>
</dbReference>
<dbReference type="EMBL" id="BARS01005924">
    <property type="protein sequence ID" value="GAF80745.1"/>
    <property type="molecule type" value="Genomic_DNA"/>
</dbReference>
<comment type="caution">
    <text evidence="1">The sequence shown here is derived from an EMBL/GenBank/DDBJ whole genome shotgun (WGS) entry which is preliminary data.</text>
</comment>
<proteinExistence type="predicted"/>
<dbReference type="AlphaFoldDB" id="X0TX91"/>
<name>X0TX91_9ZZZZ</name>
<gene>
    <name evidence="1" type="ORF">S01H1_11614</name>
</gene>
<feature type="non-terminal residue" evidence="1">
    <location>
        <position position="1"/>
    </location>
</feature>
<protein>
    <submittedName>
        <fullName evidence="1">Uncharacterized protein</fullName>
    </submittedName>
</protein>